<dbReference type="Proteomes" id="UP000694888">
    <property type="component" value="Unplaced"/>
</dbReference>
<name>A0ABM1VXS4_APLCA</name>
<feature type="compositionally biased region" description="Basic residues" evidence="1">
    <location>
        <begin position="159"/>
        <end position="173"/>
    </location>
</feature>
<reference evidence="3" key="1">
    <citation type="submission" date="2025-08" db="UniProtKB">
        <authorList>
            <consortium name="RefSeq"/>
        </authorList>
    </citation>
    <scope>IDENTIFICATION</scope>
</reference>
<keyword evidence="3" id="KW-0808">Transferase</keyword>
<organism evidence="2 3">
    <name type="scientific">Aplysia californica</name>
    <name type="common">California sea hare</name>
    <dbReference type="NCBI Taxonomy" id="6500"/>
    <lineage>
        <taxon>Eukaryota</taxon>
        <taxon>Metazoa</taxon>
        <taxon>Spiralia</taxon>
        <taxon>Lophotrochozoa</taxon>
        <taxon>Mollusca</taxon>
        <taxon>Gastropoda</taxon>
        <taxon>Heterobranchia</taxon>
        <taxon>Euthyneura</taxon>
        <taxon>Tectipleura</taxon>
        <taxon>Aplysiida</taxon>
        <taxon>Aplysioidea</taxon>
        <taxon>Aplysiidae</taxon>
        <taxon>Aplysia</taxon>
    </lineage>
</organism>
<dbReference type="GO" id="GO:0016301">
    <property type="term" value="F:kinase activity"/>
    <property type="evidence" value="ECO:0007669"/>
    <property type="project" value="UniProtKB-KW"/>
</dbReference>
<evidence type="ECO:0000256" key="1">
    <source>
        <dbReference type="SAM" id="MobiDB-lite"/>
    </source>
</evidence>
<feature type="compositionally biased region" description="Basic and acidic residues" evidence="1">
    <location>
        <begin position="214"/>
        <end position="230"/>
    </location>
</feature>
<evidence type="ECO:0000313" key="3">
    <source>
        <dbReference type="RefSeq" id="XP_035827217.1"/>
    </source>
</evidence>
<keyword evidence="2" id="KW-1185">Reference proteome</keyword>
<feature type="compositionally biased region" description="Basic and acidic residues" evidence="1">
    <location>
        <begin position="174"/>
        <end position="202"/>
    </location>
</feature>
<feature type="region of interest" description="Disordered" evidence="1">
    <location>
        <begin position="125"/>
        <end position="238"/>
    </location>
</feature>
<sequence>MKLSVPGTSGWQVRNITLHKTGETLQMMKCFDLLSVLLVATLFASVAPAVLSRDNVLTALGLSKEKGDISWETRLDQGVVQSTDDGDDDEDSNDDDLAILDALRQIVSEKEEDELLEQLENQLANLDGETDSGEDVLPKHRTARSTRSRTSARTSSSKTRQRSRARSRTRSRDRRRDRSRSTDSASDRTRDTGRERTRDRTRGRVRGRARSRSPLRERLHSRSELRDRIRGRPGVVSRQGMRIRDTQGVTNVLDTATNGVLSENINGRLTQQYHKNGNFLTAVQDFNSLNPSNIADNTNLVSGIFHRIGTLPDGRTVIVRNGSSGQDLPTLEIRDYTDSSRRNEYYVKVRYHSRGSNTGGA</sequence>
<dbReference type="GeneID" id="101849631"/>
<feature type="compositionally biased region" description="Basic residues" evidence="1">
    <location>
        <begin position="203"/>
        <end position="213"/>
    </location>
</feature>
<gene>
    <name evidence="3" type="primary">LOC101849631</name>
</gene>
<dbReference type="RefSeq" id="XP_035827217.1">
    <property type="nucleotide sequence ID" value="XM_035971324.1"/>
</dbReference>
<proteinExistence type="predicted"/>
<evidence type="ECO:0000313" key="2">
    <source>
        <dbReference type="Proteomes" id="UP000694888"/>
    </source>
</evidence>
<accession>A0ABM1VXS4</accession>
<keyword evidence="3" id="KW-0418">Kinase</keyword>
<protein>
    <submittedName>
        <fullName evidence="3">Serine/threonine-protein kinase fray2 isoform X1</fullName>
    </submittedName>
</protein>
<feature type="compositionally biased region" description="Low complexity" evidence="1">
    <location>
        <begin position="148"/>
        <end position="158"/>
    </location>
</feature>